<dbReference type="OrthoDB" id="420046at2759"/>
<gene>
    <name evidence="2" type="ORF">PXEA_LOCUS37585</name>
</gene>
<dbReference type="PANTHER" id="PTHR43686:SF1">
    <property type="entry name" value="AMINOTRAN_5 DOMAIN-CONTAINING PROTEIN"/>
    <property type="match status" value="1"/>
</dbReference>
<keyword evidence="3" id="KW-1185">Reference proteome</keyword>
<proteinExistence type="predicted"/>
<name>A0A448XSU0_9PLAT</name>
<dbReference type="Proteomes" id="UP000784294">
    <property type="component" value="Unassembled WGS sequence"/>
</dbReference>
<dbReference type="PANTHER" id="PTHR43686">
    <property type="entry name" value="SULFURTRANSFERASE-RELATED"/>
    <property type="match status" value="1"/>
</dbReference>
<evidence type="ECO:0000313" key="3">
    <source>
        <dbReference type="Proteomes" id="UP000784294"/>
    </source>
</evidence>
<keyword evidence="1" id="KW-0472">Membrane</keyword>
<evidence type="ECO:0000256" key="1">
    <source>
        <dbReference type="SAM" id="Phobius"/>
    </source>
</evidence>
<reference evidence="2" key="1">
    <citation type="submission" date="2018-11" db="EMBL/GenBank/DDBJ databases">
        <authorList>
            <consortium name="Pathogen Informatics"/>
        </authorList>
    </citation>
    <scope>NUCLEOTIDE SEQUENCE</scope>
</reference>
<dbReference type="AlphaFoldDB" id="A0A448XSU0"/>
<keyword evidence="1" id="KW-1133">Transmembrane helix</keyword>
<evidence type="ECO:0000313" key="2">
    <source>
        <dbReference type="EMBL" id="VEL44145.1"/>
    </source>
</evidence>
<keyword evidence="1" id="KW-0812">Transmembrane</keyword>
<protein>
    <submittedName>
        <fullName evidence="2">Uncharacterized protein</fullName>
    </submittedName>
</protein>
<comment type="caution">
    <text evidence="2">The sequence shown here is derived from an EMBL/GenBank/DDBJ whole genome shotgun (WGS) entry which is preliminary data.</text>
</comment>
<feature type="transmembrane region" description="Helical" evidence="1">
    <location>
        <begin position="6"/>
        <end position="26"/>
    </location>
</feature>
<dbReference type="EMBL" id="CAAALY010290538">
    <property type="protein sequence ID" value="VEL44145.1"/>
    <property type="molecule type" value="Genomic_DNA"/>
</dbReference>
<sequence length="160" mass="18089">MSTCHFLITFYTCLFVSLCCHLTCFLRSSFIAFSLSKAGLPIIPENCPACFEQPKERFRMKRLLAEQEIIFPRLFANLRAAMMPLIHLDTADGLSALCNAKMALHRFSKINGGVNFLTKTTTIQAYPERKAKVETNPRAEDDNKECDNDEMLLKCLSSAI</sequence>
<organism evidence="2 3">
    <name type="scientific">Protopolystoma xenopodis</name>
    <dbReference type="NCBI Taxonomy" id="117903"/>
    <lineage>
        <taxon>Eukaryota</taxon>
        <taxon>Metazoa</taxon>
        <taxon>Spiralia</taxon>
        <taxon>Lophotrochozoa</taxon>
        <taxon>Platyhelminthes</taxon>
        <taxon>Monogenea</taxon>
        <taxon>Polyopisthocotylea</taxon>
        <taxon>Polystomatidea</taxon>
        <taxon>Polystomatidae</taxon>
        <taxon>Protopolystoma</taxon>
    </lineage>
</organism>
<accession>A0A448XSU0</accession>